<dbReference type="AlphaFoldDB" id="A0A5B9DXX9"/>
<evidence type="ECO:0000313" key="3">
    <source>
        <dbReference type="EMBL" id="QEE24863.1"/>
    </source>
</evidence>
<evidence type="ECO:0000256" key="1">
    <source>
        <dbReference type="ARBA" id="ARBA00023002"/>
    </source>
</evidence>
<protein>
    <submittedName>
        <fullName evidence="3">Aldo/keto reductase</fullName>
    </submittedName>
</protein>
<dbReference type="Pfam" id="PF00248">
    <property type="entry name" value="Aldo_ket_red"/>
    <property type="match status" value="1"/>
</dbReference>
<dbReference type="CDD" id="cd19078">
    <property type="entry name" value="AKR_AKR13C1_2"/>
    <property type="match status" value="1"/>
</dbReference>
<dbReference type="PANTHER" id="PTHR43625:SF77">
    <property type="entry name" value="ALDO-KETO REDUCTASE"/>
    <property type="match status" value="1"/>
</dbReference>
<proteinExistence type="predicted"/>
<reference evidence="3 4" key="1">
    <citation type="submission" date="2019-08" db="EMBL/GenBank/DDBJ databases">
        <title>Complete genome sequence of Rhodanobacter glycinis strain T01E-68 isolated from tomato root.</title>
        <authorList>
            <person name="Weon H.-Y."/>
            <person name="Lee S.A."/>
        </authorList>
    </citation>
    <scope>NUCLEOTIDE SEQUENCE [LARGE SCALE GENOMIC DNA]</scope>
    <source>
        <strain evidence="3 4">T01E-68</strain>
    </source>
</reference>
<dbReference type="GO" id="GO:0016491">
    <property type="term" value="F:oxidoreductase activity"/>
    <property type="evidence" value="ECO:0007669"/>
    <property type="project" value="UniProtKB-KW"/>
</dbReference>
<accession>A0A5B9DXX9</accession>
<dbReference type="InterPro" id="IPR023210">
    <property type="entry name" value="NADP_OxRdtase_dom"/>
</dbReference>
<evidence type="ECO:0000259" key="2">
    <source>
        <dbReference type="Pfam" id="PF00248"/>
    </source>
</evidence>
<dbReference type="Gene3D" id="3.20.20.100">
    <property type="entry name" value="NADP-dependent oxidoreductase domain"/>
    <property type="match status" value="1"/>
</dbReference>
<feature type="domain" description="NADP-dependent oxidoreductase" evidence="2">
    <location>
        <begin position="16"/>
        <end position="310"/>
    </location>
</feature>
<dbReference type="GO" id="GO:0005737">
    <property type="term" value="C:cytoplasm"/>
    <property type="evidence" value="ECO:0007669"/>
    <property type="project" value="TreeGrafter"/>
</dbReference>
<dbReference type="EMBL" id="CP042807">
    <property type="protein sequence ID" value="QEE24863.1"/>
    <property type="molecule type" value="Genomic_DNA"/>
</dbReference>
<dbReference type="PANTHER" id="PTHR43625">
    <property type="entry name" value="AFLATOXIN B1 ALDEHYDE REDUCTASE"/>
    <property type="match status" value="1"/>
</dbReference>
<organism evidence="3 4">
    <name type="scientific">Rhodanobacter glycinis</name>
    <dbReference type="NCBI Taxonomy" id="582702"/>
    <lineage>
        <taxon>Bacteria</taxon>
        <taxon>Pseudomonadati</taxon>
        <taxon>Pseudomonadota</taxon>
        <taxon>Gammaproteobacteria</taxon>
        <taxon>Lysobacterales</taxon>
        <taxon>Rhodanobacteraceae</taxon>
        <taxon>Rhodanobacter</taxon>
    </lineage>
</organism>
<dbReference type="InterPro" id="IPR050791">
    <property type="entry name" value="Aldo-Keto_reductase"/>
</dbReference>
<dbReference type="RefSeq" id="WP_147627376.1">
    <property type="nucleotide sequence ID" value="NZ_CP042807.1"/>
</dbReference>
<keyword evidence="1" id="KW-0560">Oxidoreductase</keyword>
<dbReference type="InterPro" id="IPR036812">
    <property type="entry name" value="NAD(P)_OxRdtase_dom_sf"/>
</dbReference>
<sequence>MQTRTLGKSGLEVSALGFGCMGLNHAYGTPLPKQDAIALLRQAVEAGVTFFDTAEVYGPLTNEELVGEALAPLRDQVVIATKFGFDIDLQTGARSGGVNSRPEHIKAVAEASLKRLKTDRIDLFYQHRVDPDVPMEDVAGAVRDLIAEGKVRHFGLSEASAASIRRAHAVQPVAALQSEYSLWWREPENEILPLLEELGIGFVPFSPLGAGFLTGKVDQHTQFESTDFRTMVPRFAPEALAANMALVDLVRSVAARKNATPAQVALAWLLAGKPWIVPIPGTTKLHRLDENLGAVDVELTAQDLCEIDEAASHLTLKGARLPESALKMTGL</sequence>
<gene>
    <name evidence="3" type="ORF">CS053_10380</name>
</gene>
<dbReference type="KEGG" id="rgl:CS053_10380"/>
<evidence type="ECO:0000313" key="4">
    <source>
        <dbReference type="Proteomes" id="UP000321807"/>
    </source>
</evidence>
<dbReference type="Proteomes" id="UP000321807">
    <property type="component" value="Chromosome"/>
</dbReference>
<name>A0A5B9DXX9_9GAMM</name>
<dbReference type="SUPFAM" id="SSF51430">
    <property type="entry name" value="NAD(P)-linked oxidoreductase"/>
    <property type="match status" value="1"/>
</dbReference>